<dbReference type="AlphaFoldDB" id="A0A314ZJZ2"/>
<sequence>MVSFLGLSTSQGVKRPHPAPIPAPTFPAAARAIAPESDEHVAKPLYACSHDFPRLTETKKPFYLFYLIRDACTSWRVTEGEGGTCHICDATQYIPFPNSFRTHEKCKRN</sequence>
<name>A0A314ZJZ2_PRUYE</name>
<evidence type="ECO:0000313" key="1">
    <source>
        <dbReference type="EMBL" id="PQQ17784.1"/>
    </source>
</evidence>
<protein>
    <submittedName>
        <fullName evidence="1">Uncharacterized protein</fullName>
    </submittedName>
</protein>
<keyword evidence="2" id="KW-1185">Reference proteome</keyword>
<evidence type="ECO:0000313" key="2">
    <source>
        <dbReference type="Proteomes" id="UP000250321"/>
    </source>
</evidence>
<organism evidence="1 2">
    <name type="scientific">Prunus yedoensis var. nudiflora</name>
    <dbReference type="NCBI Taxonomy" id="2094558"/>
    <lineage>
        <taxon>Eukaryota</taxon>
        <taxon>Viridiplantae</taxon>
        <taxon>Streptophyta</taxon>
        <taxon>Embryophyta</taxon>
        <taxon>Tracheophyta</taxon>
        <taxon>Spermatophyta</taxon>
        <taxon>Magnoliopsida</taxon>
        <taxon>eudicotyledons</taxon>
        <taxon>Gunneridae</taxon>
        <taxon>Pentapetalae</taxon>
        <taxon>rosids</taxon>
        <taxon>fabids</taxon>
        <taxon>Rosales</taxon>
        <taxon>Rosaceae</taxon>
        <taxon>Amygdaloideae</taxon>
        <taxon>Amygdaleae</taxon>
        <taxon>Prunus</taxon>
    </lineage>
</organism>
<reference evidence="1 2" key="1">
    <citation type="submission" date="2018-02" db="EMBL/GenBank/DDBJ databases">
        <title>Draft genome of wild Prunus yedoensis var. nudiflora.</title>
        <authorList>
            <person name="Baek S."/>
            <person name="Kim J.-H."/>
            <person name="Choi K."/>
            <person name="Kim G.-B."/>
            <person name="Cho A."/>
            <person name="Jang H."/>
            <person name="Shin C.-H."/>
            <person name="Yu H.-J."/>
            <person name="Mun J.-H."/>
        </authorList>
    </citation>
    <scope>NUCLEOTIDE SEQUENCE [LARGE SCALE GENOMIC DNA]</scope>
    <source>
        <strain evidence="2">cv. Jeju island</strain>
        <tissue evidence="1">Leaf</tissue>
    </source>
</reference>
<comment type="caution">
    <text evidence="1">The sequence shown here is derived from an EMBL/GenBank/DDBJ whole genome shotgun (WGS) entry which is preliminary data.</text>
</comment>
<gene>
    <name evidence="1" type="ORF">Pyn_19958</name>
</gene>
<proteinExistence type="predicted"/>
<accession>A0A314ZJZ2</accession>
<dbReference type="Proteomes" id="UP000250321">
    <property type="component" value="Unassembled WGS sequence"/>
</dbReference>
<dbReference type="EMBL" id="PJQY01000135">
    <property type="protein sequence ID" value="PQQ17784.1"/>
    <property type="molecule type" value="Genomic_DNA"/>
</dbReference>